<evidence type="ECO:0000313" key="3">
    <source>
        <dbReference type="Proteomes" id="UP000197174"/>
    </source>
</evidence>
<dbReference type="Pfam" id="PF00378">
    <property type="entry name" value="ECH_1"/>
    <property type="match status" value="1"/>
</dbReference>
<gene>
    <name evidence="2" type="ORF">B5D80_26480</name>
</gene>
<dbReference type="NCBIfam" id="NF042432">
    <property type="entry name" value="DHPACoAdixog_DpgC"/>
    <property type="match status" value="1"/>
</dbReference>
<protein>
    <submittedName>
        <fullName evidence="2">Enoyl-CoA hydratase</fullName>
    </submittedName>
</protein>
<dbReference type="PANTHER" id="PTHR11941">
    <property type="entry name" value="ENOYL-COA HYDRATASE-RELATED"/>
    <property type="match status" value="1"/>
</dbReference>
<dbReference type="PANTHER" id="PTHR11941:SF54">
    <property type="entry name" value="ENOYL-COA HYDRATASE, MITOCHONDRIAL"/>
    <property type="match status" value="1"/>
</dbReference>
<dbReference type="InterPro" id="IPR053482">
    <property type="entry name" value="DPA-CoA_Dioxygenase"/>
</dbReference>
<dbReference type="Gene3D" id="3.90.226.10">
    <property type="entry name" value="2-enoyl-CoA Hydratase, Chain A, domain 1"/>
    <property type="match status" value="1"/>
</dbReference>
<reference evidence="2 3" key="1">
    <citation type="submission" date="2017-03" db="EMBL/GenBank/DDBJ databases">
        <title>Whole genome sequence of Micromonospora wenchangensis, isolated from mangrove soil.</title>
        <authorList>
            <person name="Yang H."/>
        </authorList>
    </citation>
    <scope>NUCLEOTIDE SEQUENCE [LARGE SCALE GENOMIC DNA]</scope>
    <source>
        <strain evidence="2 3">CCTCC AA 2012002</strain>
    </source>
</reference>
<dbReference type="RefSeq" id="WP_088646662.1">
    <property type="nucleotide sequence ID" value="NZ_MZMV01000060.1"/>
</dbReference>
<name>A0A246RFF7_9ACTN</name>
<sequence>MTPSTALTRERSLTGELDPDAEAVRTRTDRNEARLAELPDKPERTAAEQAVADELHRSGRELRSRFLSAHTPAVFAELTAAGTRWPRLAELVCAAAERFPGLVPTTAQLAAERARPQAHKEGREIDQAIFFHHLLGTRATGRHIVEAMLRPTAAALALLPTFARSGVAEFATVRLERDGDLGRVTLGNTSCLNAEDDQLTADLETAVDLVLLDDGIRVGLLRGATMTHPRYAGRRVFSAGINLKHLHQGRISYVDFLLGRELGYLSKIVRGLRVPEDRPTGTRVWREKPWLAAVDTFAIGGGMQLLLACDRVVAGADAYFSLPAAQEGIVPGVANLRLGRLVGPRLARDVILNGRKLWAADPQASGICDEAVDPQEVGRAADRAAERLTAPAVLANRHMLNLADEPVDRFLDYLSEFALVQGDRLYSPDVLAKISTHWAGERGR</sequence>
<dbReference type="InterPro" id="IPR029045">
    <property type="entry name" value="ClpP/crotonase-like_dom_sf"/>
</dbReference>
<dbReference type="GO" id="GO:0003824">
    <property type="term" value="F:catalytic activity"/>
    <property type="evidence" value="ECO:0007669"/>
    <property type="project" value="UniProtKB-ARBA"/>
</dbReference>
<comment type="caution">
    <text evidence="2">The sequence shown here is derived from an EMBL/GenBank/DDBJ whole genome shotgun (WGS) entry which is preliminary data.</text>
</comment>
<dbReference type="OrthoDB" id="7337390at2"/>
<dbReference type="Gene3D" id="1.20.58.1300">
    <property type="match status" value="1"/>
</dbReference>
<dbReference type="AlphaFoldDB" id="A0A246RFF7"/>
<dbReference type="SUPFAM" id="SSF52096">
    <property type="entry name" value="ClpP/crotonase"/>
    <property type="match status" value="1"/>
</dbReference>
<keyword evidence="3" id="KW-1185">Reference proteome</keyword>
<dbReference type="Proteomes" id="UP000197174">
    <property type="component" value="Unassembled WGS sequence"/>
</dbReference>
<evidence type="ECO:0000256" key="1">
    <source>
        <dbReference type="SAM" id="MobiDB-lite"/>
    </source>
</evidence>
<dbReference type="GO" id="GO:0006635">
    <property type="term" value="P:fatty acid beta-oxidation"/>
    <property type="evidence" value="ECO:0007669"/>
    <property type="project" value="TreeGrafter"/>
</dbReference>
<feature type="compositionally biased region" description="Basic and acidic residues" evidence="1">
    <location>
        <begin position="22"/>
        <end position="46"/>
    </location>
</feature>
<dbReference type="EMBL" id="MZMV01000060">
    <property type="protein sequence ID" value="OWV01499.1"/>
    <property type="molecule type" value="Genomic_DNA"/>
</dbReference>
<proteinExistence type="predicted"/>
<dbReference type="CDD" id="cd06558">
    <property type="entry name" value="crotonase-like"/>
    <property type="match status" value="1"/>
</dbReference>
<evidence type="ECO:0000313" key="2">
    <source>
        <dbReference type="EMBL" id="OWV01499.1"/>
    </source>
</evidence>
<dbReference type="InterPro" id="IPR001753">
    <property type="entry name" value="Enoyl-CoA_hydra/iso"/>
</dbReference>
<organism evidence="2 3">
    <name type="scientific">Micromonospora wenchangensis</name>
    <dbReference type="NCBI Taxonomy" id="1185415"/>
    <lineage>
        <taxon>Bacteria</taxon>
        <taxon>Bacillati</taxon>
        <taxon>Actinomycetota</taxon>
        <taxon>Actinomycetes</taxon>
        <taxon>Micromonosporales</taxon>
        <taxon>Micromonosporaceae</taxon>
        <taxon>Micromonospora</taxon>
    </lineage>
</organism>
<feature type="region of interest" description="Disordered" evidence="1">
    <location>
        <begin position="1"/>
        <end position="46"/>
    </location>
</feature>
<accession>A0A246RFF7</accession>